<evidence type="ECO:0000313" key="1">
    <source>
        <dbReference type="EMBL" id="KAH6922084.1"/>
    </source>
</evidence>
<proteinExistence type="predicted"/>
<dbReference type="EMBL" id="CM023489">
    <property type="protein sequence ID" value="KAH6922084.1"/>
    <property type="molecule type" value="Genomic_DNA"/>
</dbReference>
<organism evidence="1 2">
    <name type="scientific">Hyalomma asiaticum</name>
    <name type="common">Tick</name>
    <dbReference type="NCBI Taxonomy" id="266040"/>
    <lineage>
        <taxon>Eukaryota</taxon>
        <taxon>Metazoa</taxon>
        <taxon>Ecdysozoa</taxon>
        <taxon>Arthropoda</taxon>
        <taxon>Chelicerata</taxon>
        <taxon>Arachnida</taxon>
        <taxon>Acari</taxon>
        <taxon>Parasitiformes</taxon>
        <taxon>Ixodida</taxon>
        <taxon>Ixodoidea</taxon>
        <taxon>Ixodidae</taxon>
        <taxon>Hyalomminae</taxon>
        <taxon>Hyalomma</taxon>
    </lineage>
</organism>
<evidence type="ECO:0000313" key="2">
    <source>
        <dbReference type="Proteomes" id="UP000821845"/>
    </source>
</evidence>
<reference evidence="1" key="1">
    <citation type="submission" date="2020-05" db="EMBL/GenBank/DDBJ databases">
        <title>Large-scale comparative analyses of tick genomes elucidate their genetic diversity and vector capacities.</title>
        <authorList>
            <person name="Jia N."/>
            <person name="Wang J."/>
            <person name="Shi W."/>
            <person name="Du L."/>
            <person name="Sun Y."/>
            <person name="Zhan W."/>
            <person name="Jiang J."/>
            <person name="Wang Q."/>
            <person name="Zhang B."/>
            <person name="Ji P."/>
            <person name="Sakyi L.B."/>
            <person name="Cui X."/>
            <person name="Yuan T."/>
            <person name="Jiang B."/>
            <person name="Yang W."/>
            <person name="Lam T.T.-Y."/>
            <person name="Chang Q."/>
            <person name="Ding S."/>
            <person name="Wang X."/>
            <person name="Zhu J."/>
            <person name="Ruan X."/>
            <person name="Zhao L."/>
            <person name="Wei J."/>
            <person name="Que T."/>
            <person name="Du C."/>
            <person name="Cheng J."/>
            <person name="Dai P."/>
            <person name="Han X."/>
            <person name="Huang E."/>
            <person name="Gao Y."/>
            <person name="Liu J."/>
            <person name="Shao H."/>
            <person name="Ye R."/>
            <person name="Li L."/>
            <person name="Wei W."/>
            <person name="Wang X."/>
            <person name="Wang C."/>
            <person name="Yang T."/>
            <person name="Huo Q."/>
            <person name="Li W."/>
            <person name="Guo W."/>
            <person name="Chen H."/>
            <person name="Zhou L."/>
            <person name="Ni X."/>
            <person name="Tian J."/>
            <person name="Zhou Y."/>
            <person name="Sheng Y."/>
            <person name="Liu T."/>
            <person name="Pan Y."/>
            <person name="Xia L."/>
            <person name="Li J."/>
            <person name="Zhao F."/>
            <person name="Cao W."/>
        </authorList>
    </citation>
    <scope>NUCLEOTIDE SEQUENCE</scope>
    <source>
        <strain evidence="1">Hyas-2018</strain>
    </source>
</reference>
<comment type="caution">
    <text evidence="1">The sequence shown here is derived from an EMBL/GenBank/DDBJ whole genome shotgun (WGS) entry which is preliminary data.</text>
</comment>
<gene>
    <name evidence="1" type="ORF">HPB50_009071</name>
</gene>
<sequence length="93" mass="9956">MGPAWPTNTCAHAVHANGVTLHRSSSSPTASPSGPAENRGAKKSRQIGKGKPARRCPNAETVSPPLLPCVSRSRRLVSCDIGDRTRLCRSFHR</sequence>
<dbReference type="Proteomes" id="UP000821845">
    <property type="component" value="Chromosome 9"/>
</dbReference>
<accession>A0ACB7RL03</accession>
<name>A0ACB7RL03_HYAAI</name>
<protein>
    <submittedName>
        <fullName evidence="1">Uncharacterized protein</fullName>
    </submittedName>
</protein>
<keyword evidence="2" id="KW-1185">Reference proteome</keyword>